<evidence type="ECO:0000256" key="5">
    <source>
        <dbReference type="ARBA" id="ARBA00022692"/>
    </source>
</evidence>
<feature type="domain" description="Cux N-terminal" evidence="13">
    <location>
        <begin position="9"/>
        <end position="114"/>
    </location>
</feature>
<keyword evidence="6 11" id="KW-1133">Transmembrane helix</keyword>
<protein>
    <recommendedName>
        <fullName evidence="3">Protein CASP</fullName>
    </recommendedName>
</protein>
<dbReference type="Pfam" id="PF08172">
    <property type="entry name" value="CASP_C"/>
    <property type="match status" value="1"/>
</dbReference>
<dbReference type="EMBL" id="MZMZ02002494">
    <property type="protein sequence ID" value="RQM25548.1"/>
    <property type="molecule type" value="Genomic_DNA"/>
</dbReference>
<accession>A0A3R7YB05</accession>
<feature type="transmembrane region" description="Helical" evidence="11">
    <location>
        <begin position="545"/>
        <end position="564"/>
    </location>
</feature>
<comment type="caution">
    <text evidence="14">The sequence shown here is derived from an EMBL/GenBank/DDBJ whole genome shotgun (WGS) entry which is preliminary data.</text>
</comment>
<keyword evidence="5 11" id="KW-0812">Transmembrane</keyword>
<reference evidence="14" key="1">
    <citation type="submission" date="2018-07" db="EMBL/GenBank/DDBJ databases">
        <title>Annotation of Aphanomyces astaci genome assembly.</title>
        <authorList>
            <person name="Studholme D.J."/>
        </authorList>
    </citation>
    <scope>NUCLEOTIDE SEQUENCE [LARGE SCALE GENOMIC DNA]</scope>
    <source>
        <strain evidence="14">Pc</strain>
    </source>
</reference>
<dbReference type="Pfam" id="PF25398">
    <property type="entry name" value="CUX1_N"/>
    <property type="match status" value="1"/>
</dbReference>
<evidence type="ECO:0000259" key="12">
    <source>
        <dbReference type="Pfam" id="PF08172"/>
    </source>
</evidence>
<evidence type="ECO:0000256" key="8">
    <source>
        <dbReference type="ARBA" id="ARBA00023054"/>
    </source>
</evidence>
<evidence type="ECO:0000256" key="6">
    <source>
        <dbReference type="ARBA" id="ARBA00022989"/>
    </source>
</evidence>
<organism evidence="14 15">
    <name type="scientific">Aphanomyces astaci</name>
    <name type="common">Crayfish plague agent</name>
    <dbReference type="NCBI Taxonomy" id="112090"/>
    <lineage>
        <taxon>Eukaryota</taxon>
        <taxon>Sar</taxon>
        <taxon>Stramenopiles</taxon>
        <taxon>Oomycota</taxon>
        <taxon>Saprolegniomycetes</taxon>
        <taxon>Saprolegniales</taxon>
        <taxon>Verrucalvaceae</taxon>
        <taxon>Aphanomyces</taxon>
    </lineage>
</organism>
<keyword evidence="15" id="KW-1185">Reference proteome</keyword>
<evidence type="ECO:0000256" key="7">
    <source>
        <dbReference type="ARBA" id="ARBA00023034"/>
    </source>
</evidence>
<dbReference type="AlphaFoldDB" id="A0A3R7YB05"/>
<comment type="similarity">
    <text evidence="2">Belongs to the CASP family.</text>
</comment>
<evidence type="ECO:0000256" key="1">
    <source>
        <dbReference type="ARBA" id="ARBA00004409"/>
    </source>
</evidence>
<dbReference type="InterPro" id="IPR057476">
    <property type="entry name" value="Cux_N"/>
</dbReference>
<evidence type="ECO:0000313" key="14">
    <source>
        <dbReference type="EMBL" id="RQM25548.1"/>
    </source>
</evidence>
<evidence type="ECO:0000256" key="2">
    <source>
        <dbReference type="ARBA" id="ARBA00006415"/>
    </source>
</evidence>
<proteinExistence type="inferred from homology"/>
<keyword evidence="7" id="KW-0333">Golgi apparatus</keyword>
<dbReference type="VEuPathDB" id="FungiDB:H257_13840"/>
<dbReference type="InterPro" id="IPR012955">
    <property type="entry name" value="CASP_C"/>
</dbReference>
<evidence type="ECO:0000259" key="13">
    <source>
        <dbReference type="Pfam" id="PF25398"/>
    </source>
</evidence>
<evidence type="ECO:0000256" key="10">
    <source>
        <dbReference type="SAM" id="Coils"/>
    </source>
</evidence>
<evidence type="ECO:0000256" key="4">
    <source>
        <dbReference type="ARBA" id="ARBA00022448"/>
    </source>
</evidence>
<feature type="domain" description="CASP C-terminal" evidence="12">
    <location>
        <begin position="350"/>
        <end position="567"/>
    </location>
</feature>
<dbReference type="GO" id="GO:0006891">
    <property type="term" value="P:intra-Golgi vesicle-mediated transport"/>
    <property type="evidence" value="ECO:0007669"/>
    <property type="project" value="InterPro"/>
</dbReference>
<keyword evidence="4" id="KW-0813">Transport</keyword>
<gene>
    <name evidence="14" type="ORF">B5M09_008425</name>
</gene>
<sequence length="575" mass="64275">MDSSTRALVLTVTQYWKGFDLDSKRVMLDAQGVSMQEQKEHSLKSRKALAEHTKKFRKLVDTDKVAAMPSLLKAYQEEIDTLTKRAKYSDNSFFALYKALYEAPDPVPALDAALLLESTPPAPSSTDKTQSIDLVAKLRRELASYESEFASLKNQDITIRNLEAKLAAMEDNMERHVEDKVHAQCSDLENTLRLREADMALHAAQADKCLHQAREARDDALAQLDLMRSELFRAKQHADHVHAVHASETQSLLTDLSRFHGAVSTMQWELEIAQKDAVIAQHEREILRLQDTMAGQTSHWTAQVTALQCQVTELSDRPTVAAYEQALQAHQQVAGLTSVEASYSTDKGLNAMISDLQAQLVAQKHVHESTVKQLELANAATVSRHVSVIAQLESALDEALDTTTRKDMPSSILGDVLGSSNRDKDAKLVAIVRQQRDRAKDKLKHVEAEWHRAVAAAQAASTRLRQLEVENVDLVQKMRYVSSSSNQRGDLETGKHSSSLYEARMNPFDQFKQMESAARVAQLNPLDKIMLVSARLILSHPFTRMGLLVYLVVLHSLVMGTLYLSMHLCNISNHT</sequence>
<dbReference type="Proteomes" id="UP000284702">
    <property type="component" value="Unassembled WGS sequence"/>
</dbReference>
<evidence type="ECO:0000313" key="15">
    <source>
        <dbReference type="Proteomes" id="UP000284702"/>
    </source>
</evidence>
<evidence type="ECO:0000256" key="11">
    <source>
        <dbReference type="SAM" id="Phobius"/>
    </source>
</evidence>
<keyword evidence="9 11" id="KW-0472">Membrane</keyword>
<name>A0A3R7YB05_APHAT</name>
<comment type="subcellular location">
    <subcellularLocation>
        <location evidence="1">Golgi apparatus membrane</location>
        <topology evidence="1">Single-pass type IV membrane protein</topology>
    </subcellularLocation>
</comment>
<dbReference type="GO" id="GO:0000139">
    <property type="term" value="C:Golgi membrane"/>
    <property type="evidence" value="ECO:0007669"/>
    <property type="project" value="UniProtKB-SubCell"/>
</dbReference>
<dbReference type="PANTHER" id="PTHR14043:SF2">
    <property type="entry name" value="HOMEOBOX PROTEIN CUT"/>
    <property type="match status" value="1"/>
</dbReference>
<feature type="coiled-coil region" evidence="10">
    <location>
        <begin position="128"/>
        <end position="179"/>
    </location>
</feature>
<keyword evidence="8 10" id="KW-0175">Coiled coil</keyword>
<evidence type="ECO:0000256" key="9">
    <source>
        <dbReference type="ARBA" id="ARBA00023136"/>
    </source>
</evidence>
<dbReference type="PANTHER" id="PTHR14043">
    <property type="entry name" value="CCAAT DISPLACEMENT PROTEIN-RELATED"/>
    <property type="match status" value="1"/>
</dbReference>
<feature type="coiled-coil region" evidence="10">
    <location>
        <begin position="429"/>
        <end position="477"/>
    </location>
</feature>
<evidence type="ECO:0000256" key="3">
    <source>
        <dbReference type="ARBA" id="ARBA00018691"/>
    </source>
</evidence>